<proteinExistence type="predicted"/>
<dbReference type="VEuPathDB" id="MicrosporidiaDB:CWI38_0753p0010"/>
<dbReference type="Proteomes" id="UP000292282">
    <property type="component" value="Unassembled WGS sequence"/>
</dbReference>
<dbReference type="EMBL" id="PITK01000753">
    <property type="protein sequence ID" value="TBU12446.1"/>
    <property type="molecule type" value="Genomic_DNA"/>
</dbReference>
<dbReference type="InterPro" id="IPR032675">
    <property type="entry name" value="LRR_dom_sf"/>
</dbReference>
<reference evidence="1 2" key="1">
    <citation type="submission" date="2017-12" db="EMBL/GenBank/DDBJ databases">
        <authorList>
            <person name="Pombert J.-F."/>
            <person name="Haag K.L."/>
            <person name="Ebert D."/>
        </authorList>
    </citation>
    <scope>NUCLEOTIDE SEQUENCE [LARGE SCALE GENOMIC DNA]</scope>
    <source>
        <strain evidence="1">IL-G-3</strain>
    </source>
</reference>
<comment type="caution">
    <text evidence="1">The sequence shown here is derived from an EMBL/GenBank/DDBJ whole genome shotgun (WGS) entry which is preliminary data.</text>
</comment>
<name>A0A4Q9LW03_9MICR</name>
<organism evidence="1 2">
    <name type="scientific">Hamiltosporidium tvaerminnensis</name>
    <dbReference type="NCBI Taxonomy" id="1176355"/>
    <lineage>
        <taxon>Eukaryota</taxon>
        <taxon>Fungi</taxon>
        <taxon>Fungi incertae sedis</taxon>
        <taxon>Microsporidia</taxon>
        <taxon>Dubosqiidae</taxon>
        <taxon>Hamiltosporidium</taxon>
    </lineage>
</organism>
<evidence type="ECO:0000313" key="1">
    <source>
        <dbReference type="EMBL" id="TBU12446.1"/>
    </source>
</evidence>
<accession>A0A4Q9LW03</accession>
<protein>
    <submittedName>
        <fullName evidence="1">Uncharacterized protein</fullName>
    </submittedName>
</protein>
<dbReference type="Gene3D" id="3.80.10.10">
    <property type="entry name" value="Ribonuclease Inhibitor"/>
    <property type="match status" value="1"/>
</dbReference>
<evidence type="ECO:0000313" key="2">
    <source>
        <dbReference type="Proteomes" id="UP000292282"/>
    </source>
</evidence>
<dbReference type="SUPFAM" id="SSF52047">
    <property type="entry name" value="RNI-like"/>
    <property type="match status" value="1"/>
</dbReference>
<gene>
    <name evidence="1" type="ORF">CWI38_0753p0010</name>
</gene>
<dbReference type="AlphaFoldDB" id="A0A4Q9LW03"/>
<sequence>MFLCYSSQQNVIFYLVDHQNTDNSLNAKKMKYQYMCDIRRDMYAKTPGIEQNSQLFKRITNRNYIKYTLQDIEKIGIKFDIIDTFISKNTDREIFLCNHIQKFEFLYFLDFLMSYYLPKREMTINKFYSILYFLEYLRVGDDNNLHNSIKIILFSLSQSKDIEYFDLYKVSFHFSKQEIFSEEFLKIISQKYLEIFFAEIENFSSFFLEEMPTFHQYIYEMLYNGDDEDLWILNDENFSFIFQKVSENLNCKNLFILFLNTFNIKYLHIYNFKEKNENALYFFLQNIKKKIEEIVFYKLSIYDKLIISLNNFLKILNPKKIIFLDTYINQDLKITEHLIILNEYIFFDGCMIYDINKIKNENIILKIDSVKDIIMNSQQGEEETQIFSMKNTNRWYENTDEKVKNLYSNLFEMNQIEENVKIFESLNLTYEFCGFGCFYESNGDFHNISITLNKLKLKQFLIKDMQIEKNIKEIIIKDSEIDPNFLKDIFNITELESLTINNSELFIGNDIKLNNKSVKYFSFSPKNDKNCRYFFVLVAFMKNLREIYLKFYNEIVFISSYTQIMYIEELIVQKNEFLVYFIDYFEMRFNLNSKSILNSILDFNRVEVSLNQLFEKNLLKRIYKLTLEDMIVYKKDSGAFRNLSNLKNLKISEIYLSNIYFSELFCNSKEYKIEKLYFYEISIKEIDLEFISRLRKLKDLIFYACYIPKNASFYTKISFLNEIYLEIWYKKNSYS</sequence>
<keyword evidence="2" id="KW-1185">Reference proteome</keyword>